<dbReference type="GO" id="GO:0015031">
    <property type="term" value="P:protein transport"/>
    <property type="evidence" value="ECO:0007669"/>
    <property type="project" value="UniProtKB-KW"/>
</dbReference>
<comment type="function">
    <text evidence="1">Needed for flagellar regrowth and assembly.</text>
</comment>
<gene>
    <name evidence="10" type="ORF">EDC39_101372</name>
</gene>
<evidence type="ECO:0000259" key="9">
    <source>
        <dbReference type="Pfam" id="PF02108"/>
    </source>
</evidence>
<dbReference type="Pfam" id="PF02108">
    <property type="entry name" value="FliH"/>
    <property type="match status" value="1"/>
</dbReference>
<evidence type="ECO:0000256" key="6">
    <source>
        <dbReference type="ARBA" id="ARBA00022927"/>
    </source>
</evidence>
<name>A0A5D3WMX1_9BACT</name>
<keyword evidence="4" id="KW-0813">Transport</keyword>
<dbReference type="InterPro" id="IPR051472">
    <property type="entry name" value="T3SS_Stator/FliH"/>
</dbReference>
<keyword evidence="10" id="KW-0969">Cilium</keyword>
<dbReference type="GO" id="GO:0044781">
    <property type="term" value="P:bacterial-type flagellum organization"/>
    <property type="evidence" value="ECO:0007669"/>
    <property type="project" value="UniProtKB-KW"/>
</dbReference>
<dbReference type="PANTHER" id="PTHR34982">
    <property type="entry name" value="YOP PROTEINS TRANSLOCATION PROTEIN L"/>
    <property type="match status" value="1"/>
</dbReference>
<dbReference type="RefSeq" id="WP_148894394.1">
    <property type="nucleotide sequence ID" value="NZ_VNIB01000001.1"/>
</dbReference>
<keyword evidence="5" id="KW-1005">Bacterial flagellum biogenesis</keyword>
<dbReference type="InterPro" id="IPR018035">
    <property type="entry name" value="Flagellar_FliH/T3SS_HrpE"/>
</dbReference>
<evidence type="ECO:0000256" key="3">
    <source>
        <dbReference type="ARBA" id="ARBA00016507"/>
    </source>
</evidence>
<evidence type="ECO:0000256" key="1">
    <source>
        <dbReference type="ARBA" id="ARBA00003041"/>
    </source>
</evidence>
<dbReference type="GO" id="GO:0005829">
    <property type="term" value="C:cytosol"/>
    <property type="evidence" value="ECO:0007669"/>
    <property type="project" value="TreeGrafter"/>
</dbReference>
<accession>A0A5D3WMX1</accession>
<keyword evidence="11" id="KW-1185">Reference proteome</keyword>
<protein>
    <recommendedName>
        <fullName evidence="3">Flagellar assembly protein FliH</fullName>
    </recommendedName>
</protein>
<keyword evidence="6" id="KW-0653">Protein transport</keyword>
<feature type="domain" description="Flagellar assembly protein FliH/Type III secretion system HrpE" evidence="9">
    <location>
        <begin position="79"/>
        <end position="205"/>
    </location>
</feature>
<evidence type="ECO:0000256" key="2">
    <source>
        <dbReference type="ARBA" id="ARBA00006602"/>
    </source>
</evidence>
<keyword evidence="10" id="KW-0282">Flagellum</keyword>
<evidence type="ECO:0000256" key="7">
    <source>
        <dbReference type="ARBA" id="ARBA00023225"/>
    </source>
</evidence>
<comment type="caution">
    <text evidence="10">The sequence shown here is derived from an EMBL/GenBank/DDBJ whole genome shotgun (WGS) entry which is preliminary data.</text>
</comment>
<feature type="compositionally biased region" description="Basic and acidic residues" evidence="8">
    <location>
        <begin position="59"/>
        <end position="72"/>
    </location>
</feature>
<dbReference type="Proteomes" id="UP000324159">
    <property type="component" value="Unassembled WGS sequence"/>
</dbReference>
<keyword evidence="7" id="KW-1006">Bacterial flagellum protein export</keyword>
<evidence type="ECO:0000256" key="4">
    <source>
        <dbReference type="ARBA" id="ARBA00022448"/>
    </source>
</evidence>
<evidence type="ECO:0000256" key="8">
    <source>
        <dbReference type="SAM" id="MobiDB-lite"/>
    </source>
</evidence>
<organism evidence="10 11">
    <name type="scientific">Geothermobacter ehrlichii</name>
    <dbReference type="NCBI Taxonomy" id="213224"/>
    <lineage>
        <taxon>Bacteria</taxon>
        <taxon>Pseudomonadati</taxon>
        <taxon>Thermodesulfobacteriota</taxon>
        <taxon>Desulfuromonadia</taxon>
        <taxon>Desulfuromonadales</taxon>
        <taxon>Geothermobacteraceae</taxon>
        <taxon>Geothermobacter</taxon>
    </lineage>
</organism>
<reference evidence="10 11" key="1">
    <citation type="submission" date="2019-07" db="EMBL/GenBank/DDBJ databases">
        <title>Genomic Encyclopedia of Type Strains, Phase IV (KMG-IV): sequencing the most valuable type-strain genomes for metagenomic binning, comparative biology and taxonomic classification.</title>
        <authorList>
            <person name="Goeker M."/>
        </authorList>
    </citation>
    <scope>NUCLEOTIDE SEQUENCE [LARGE SCALE GENOMIC DNA]</scope>
    <source>
        <strain evidence="10 11">SS015</strain>
    </source>
</reference>
<keyword evidence="10" id="KW-0966">Cell projection</keyword>
<comment type="similarity">
    <text evidence="2">Belongs to the FliH family.</text>
</comment>
<evidence type="ECO:0000256" key="5">
    <source>
        <dbReference type="ARBA" id="ARBA00022795"/>
    </source>
</evidence>
<proteinExistence type="inferred from homology"/>
<feature type="region of interest" description="Disordered" evidence="8">
    <location>
        <begin position="20"/>
        <end position="72"/>
    </location>
</feature>
<sequence>MSLSRIHRAQEFANLQQVQFVNFDEPQPDPPQPADPVFSEPAAAQASPPPPELLSQEEAYSRGRRDGRKEAEEQFEKTVSALARGLEEISRLRESILRNSSQDMLRLVLTIARQVIHREVTVDPEIVLSTINMALQAAVSSDSYVIHVNPADLELVEERKPLFLASIKGLENIYFKADETIERGGCLVESDLGQVDATIEGQLEEVRKTLLEALKED</sequence>
<evidence type="ECO:0000313" key="11">
    <source>
        <dbReference type="Proteomes" id="UP000324159"/>
    </source>
</evidence>
<dbReference type="PANTHER" id="PTHR34982:SF1">
    <property type="entry name" value="FLAGELLAR ASSEMBLY PROTEIN FLIH"/>
    <property type="match status" value="1"/>
</dbReference>
<dbReference type="EMBL" id="VNIB01000001">
    <property type="protein sequence ID" value="TYP00211.1"/>
    <property type="molecule type" value="Genomic_DNA"/>
</dbReference>
<dbReference type="AlphaFoldDB" id="A0A5D3WMX1"/>
<dbReference type="OrthoDB" id="9786263at2"/>
<evidence type="ECO:0000313" key="10">
    <source>
        <dbReference type="EMBL" id="TYP00211.1"/>
    </source>
</evidence>
<dbReference type="SUPFAM" id="SSF160527">
    <property type="entry name" value="V-type ATPase subunit E-like"/>
    <property type="match status" value="1"/>
</dbReference>